<dbReference type="Proteomes" id="UP001165135">
    <property type="component" value="Unassembled WGS sequence"/>
</dbReference>
<organism evidence="1 4">
    <name type="scientific">Actinoallomurus iriomotensis</name>
    <dbReference type="NCBI Taxonomy" id="478107"/>
    <lineage>
        <taxon>Bacteria</taxon>
        <taxon>Bacillati</taxon>
        <taxon>Actinomycetota</taxon>
        <taxon>Actinomycetes</taxon>
        <taxon>Streptosporangiales</taxon>
        <taxon>Thermomonosporaceae</taxon>
        <taxon>Actinoallomurus</taxon>
    </lineage>
</organism>
<name>A0A9W6RN57_9ACTN</name>
<dbReference type="RefSeq" id="WP_285581808.1">
    <property type="nucleotide sequence ID" value="NZ_BSTJ01000008.1"/>
</dbReference>
<reference evidence="1" key="1">
    <citation type="submission" date="2023-03" db="EMBL/GenBank/DDBJ databases">
        <title>Actinoallomurus iriomotensis NBRC 103681.</title>
        <authorList>
            <person name="Ichikawa N."/>
            <person name="Sato H."/>
            <person name="Tonouchi N."/>
        </authorList>
    </citation>
    <scope>NUCLEOTIDE SEQUENCE</scope>
    <source>
        <strain evidence="1">NBRC 103681</strain>
    </source>
</reference>
<protein>
    <submittedName>
        <fullName evidence="1">Uncharacterized protein</fullName>
    </submittedName>
</protein>
<proteinExistence type="predicted"/>
<gene>
    <name evidence="1" type="ORF">Airi01_064770</name>
    <name evidence="2" type="ORF">Airi02_086440</name>
</gene>
<evidence type="ECO:0000313" key="2">
    <source>
        <dbReference type="EMBL" id="GLY90715.1"/>
    </source>
</evidence>
<keyword evidence="3" id="KW-1185">Reference proteome</keyword>
<comment type="caution">
    <text evidence="1">The sequence shown here is derived from an EMBL/GenBank/DDBJ whole genome shotgun (WGS) entry which is preliminary data.</text>
</comment>
<sequence>MTLTRHCSVCDDERVFEQPPCDEGHGVDCPDLMCSVCGTAIVIGDAPEMPVIIRSQAA</sequence>
<evidence type="ECO:0000313" key="1">
    <source>
        <dbReference type="EMBL" id="GLY78210.1"/>
    </source>
</evidence>
<reference evidence="2" key="2">
    <citation type="submission" date="2023-03" db="EMBL/GenBank/DDBJ databases">
        <title>Actinoallomurus iriomotensis NBRC 103684.</title>
        <authorList>
            <person name="Ichikawa N."/>
            <person name="Sato H."/>
            <person name="Tonouchi N."/>
        </authorList>
    </citation>
    <scope>NUCLEOTIDE SEQUENCE</scope>
    <source>
        <strain evidence="2">NBRC 103684</strain>
    </source>
</reference>
<dbReference type="AlphaFoldDB" id="A0A9W6RN57"/>
<accession>A0A9W6RN57</accession>
<dbReference type="Proteomes" id="UP001165074">
    <property type="component" value="Unassembled WGS sequence"/>
</dbReference>
<evidence type="ECO:0000313" key="3">
    <source>
        <dbReference type="Proteomes" id="UP001165074"/>
    </source>
</evidence>
<dbReference type="EMBL" id="BSTJ01000008">
    <property type="protein sequence ID" value="GLY78210.1"/>
    <property type="molecule type" value="Genomic_DNA"/>
</dbReference>
<dbReference type="EMBL" id="BSTK01000017">
    <property type="protein sequence ID" value="GLY90715.1"/>
    <property type="molecule type" value="Genomic_DNA"/>
</dbReference>
<evidence type="ECO:0000313" key="4">
    <source>
        <dbReference type="Proteomes" id="UP001165135"/>
    </source>
</evidence>